<organism evidence="3">
    <name type="scientific">Timema cristinae</name>
    <name type="common">Walking stick</name>
    <dbReference type="NCBI Taxonomy" id="61476"/>
    <lineage>
        <taxon>Eukaryota</taxon>
        <taxon>Metazoa</taxon>
        <taxon>Ecdysozoa</taxon>
        <taxon>Arthropoda</taxon>
        <taxon>Hexapoda</taxon>
        <taxon>Insecta</taxon>
        <taxon>Pterygota</taxon>
        <taxon>Neoptera</taxon>
        <taxon>Polyneoptera</taxon>
        <taxon>Phasmatodea</taxon>
        <taxon>Timematodea</taxon>
        <taxon>Timematoidea</taxon>
        <taxon>Timematidae</taxon>
        <taxon>Timema</taxon>
    </lineage>
</organism>
<dbReference type="InterPro" id="IPR043510">
    <property type="entry name" value="W2_5MP1/2"/>
</dbReference>
<dbReference type="GO" id="GO:0006417">
    <property type="term" value="P:regulation of translation"/>
    <property type="evidence" value="ECO:0007669"/>
    <property type="project" value="UniProtKB-ARBA"/>
</dbReference>
<dbReference type="PROSITE" id="PS51363">
    <property type="entry name" value="W2"/>
    <property type="match status" value="1"/>
</dbReference>
<comment type="similarity">
    <text evidence="1">Belongs to the BZW family.</text>
</comment>
<dbReference type="Gene3D" id="1.25.40.180">
    <property type="match status" value="1"/>
</dbReference>
<dbReference type="Pfam" id="PF02020">
    <property type="entry name" value="W2"/>
    <property type="match status" value="1"/>
</dbReference>
<name>A0A7R9D6S4_TIMCR</name>
<evidence type="ECO:0000256" key="1">
    <source>
        <dbReference type="ARBA" id="ARBA00008151"/>
    </source>
</evidence>
<accession>A0A7R9D6S4</accession>
<dbReference type="InterPro" id="IPR051245">
    <property type="entry name" value="eIF5-mimic_regulator"/>
</dbReference>
<dbReference type="InterPro" id="IPR057397">
    <property type="entry name" value="HEAT_5MP1_2"/>
</dbReference>
<dbReference type="SUPFAM" id="SSF48371">
    <property type="entry name" value="ARM repeat"/>
    <property type="match status" value="1"/>
</dbReference>
<dbReference type="GO" id="GO:0016020">
    <property type="term" value="C:membrane"/>
    <property type="evidence" value="ECO:0007669"/>
    <property type="project" value="TreeGrafter"/>
</dbReference>
<feature type="domain" description="W2" evidence="2">
    <location>
        <begin position="356"/>
        <end position="537"/>
    </location>
</feature>
<evidence type="ECO:0000259" key="2">
    <source>
        <dbReference type="PROSITE" id="PS51363"/>
    </source>
</evidence>
<dbReference type="AlphaFoldDB" id="A0A7R9D6S4"/>
<gene>
    <name evidence="3" type="ORF">TCEB3V08_LOCUS9902</name>
</gene>
<evidence type="ECO:0000313" key="3">
    <source>
        <dbReference type="EMBL" id="CAD7409170.1"/>
    </source>
</evidence>
<proteinExistence type="inferred from homology"/>
<dbReference type="InterPro" id="IPR016024">
    <property type="entry name" value="ARM-type_fold"/>
</dbReference>
<dbReference type="FunFam" id="1.25.40.180:FF:000006">
    <property type="entry name" value="Basic leucine zipper and W2 domain-containing protein 1"/>
    <property type="match status" value="1"/>
</dbReference>
<dbReference type="Pfam" id="PF25504">
    <property type="entry name" value="HEAT_5MP1_2"/>
    <property type="match status" value="2"/>
</dbReference>
<reference evidence="3" key="1">
    <citation type="submission" date="2020-11" db="EMBL/GenBank/DDBJ databases">
        <authorList>
            <person name="Tran Van P."/>
        </authorList>
    </citation>
    <scope>NUCLEOTIDE SEQUENCE</scope>
</reference>
<sequence>MVGRRMKGVVWLNNRANKNIWITETVDGASYRADVDTLTKFADRLSEQAETTGNLTVSEEQQEKKLLHWLTSTSSYLIDEKEKYDPTGFRDAILLGLNKAGNDLDAVSKFLDSAGSKLDYRRYGEALFDILIAGGLLVPGGSIAQEGDKPCKTTACVFEAPEDMDSMHNFEQEKLPPVHPTEIRTSISPSSSVELNTTSVLANYATEAGKDIEVTTKSIGGEESRPKMSSEVGVRRQTEGQVAEGVFIKLMRRYKYLEKMFEDEMKKILVFIKGFSEQERIKLARMTALWISNGSIPPNVLLVLINEHLTKDNLALEFLMEVFVTWKMEKGLASMMTALKKSGIEGRLMEFVPLNKRTEDNFRSAFEERGLASQEAKKDLQIQLEDQLSEGRSTKDIVTDLKEVAIKNGIPEHEVVALVWTTVMSQVEWNKKEELVAEQALKHLKQYTPLFEAFTTVARSELVLMLKTQEFCYGNMNFMKVFQKIILLFYKTDVLSEEVILKWYKEGHSVKGKMMFLDQMKKFIEWLQNAEEESESGEDED</sequence>
<dbReference type="PANTHER" id="PTHR14208">
    <property type="entry name" value="BASIC LEUCINE ZIPPER AND W2 DOMAIN-CONTAINING PROTEIN"/>
    <property type="match status" value="1"/>
</dbReference>
<protein>
    <recommendedName>
        <fullName evidence="2">W2 domain-containing protein</fullName>
    </recommendedName>
</protein>
<dbReference type="EMBL" id="OC320968">
    <property type="protein sequence ID" value="CAD7409170.1"/>
    <property type="molecule type" value="Genomic_DNA"/>
</dbReference>
<dbReference type="CDD" id="cd11560">
    <property type="entry name" value="W2_eIF5C_like"/>
    <property type="match status" value="1"/>
</dbReference>
<dbReference type="GO" id="GO:0005737">
    <property type="term" value="C:cytoplasm"/>
    <property type="evidence" value="ECO:0007669"/>
    <property type="project" value="UniProtKB-ARBA"/>
</dbReference>
<dbReference type="SMART" id="SM00515">
    <property type="entry name" value="eIF5C"/>
    <property type="match status" value="1"/>
</dbReference>
<dbReference type="PANTHER" id="PTHR14208:SF2">
    <property type="entry name" value="PROTEIN KRASAVIETZ"/>
    <property type="match status" value="1"/>
</dbReference>
<dbReference type="InterPro" id="IPR003307">
    <property type="entry name" value="W2_domain"/>
</dbReference>